<sequence length="362" mass="41355">MNGALREIRVGPDTFGAFRQVGLRNRHVQLRLRPAMFREHIAEANKCTFLLKVKDRQTEKELLKPEPYTVLPSANERAQGFKVPPTSSIGATLIQLYQTSTYAGRMCEITTTLFISPSQFRVTEWDLLPTSTPLQMDWRFRLLDDKSYHNFAVVCRDGQMFTSREALYFSSPFFREFFNGSGRQAEKMEFLDVAVEAAKTVIMFMVTSTFSAPASVSPSLVKDIYNLANRFDVMQLSGLMVGVERLGYLSVMEVIMAGVQLTIKECQELHNEEMSLLIDWFLTAHECHMNKLQNAAIAYLTRFHQRQYIAEYGDGEIPNPRPASERLNRGHGGFRTTPHVIQRVLNAQFSVCSVREVQRVET</sequence>
<dbReference type="InterPro" id="IPR000210">
    <property type="entry name" value="BTB/POZ_dom"/>
</dbReference>
<dbReference type="OrthoDB" id="5789694at2759"/>
<dbReference type="PROSITE" id="PS50097">
    <property type="entry name" value="BTB"/>
    <property type="match status" value="1"/>
</dbReference>
<gene>
    <name evidence="2" type="ORF">DICVIV_00231</name>
</gene>
<dbReference type="SUPFAM" id="SSF54695">
    <property type="entry name" value="POZ domain"/>
    <property type="match status" value="1"/>
</dbReference>
<reference evidence="2 3" key="1">
    <citation type="submission" date="2013-11" db="EMBL/GenBank/DDBJ databases">
        <title>Draft genome of the bovine lungworm Dictyocaulus viviparus.</title>
        <authorList>
            <person name="Mitreva M."/>
        </authorList>
    </citation>
    <scope>NUCLEOTIDE SEQUENCE [LARGE SCALE GENOMIC DNA]</scope>
    <source>
        <strain evidence="2 3">HannoverDv2000</strain>
    </source>
</reference>
<evidence type="ECO:0000313" key="2">
    <source>
        <dbReference type="EMBL" id="KJH53488.1"/>
    </source>
</evidence>
<dbReference type="AlphaFoldDB" id="A0A0D8Y9G5"/>
<evidence type="ECO:0000313" key="3">
    <source>
        <dbReference type="Proteomes" id="UP000053766"/>
    </source>
</evidence>
<dbReference type="EMBL" id="KN716151">
    <property type="protein sequence ID" value="KJH53488.1"/>
    <property type="molecule type" value="Genomic_DNA"/>
</dbReference>
<dbReference type="Pfam" id="PF00651">
    <property type="entry name" value="BTB"/>
    <property type="match status" value="1"/>
</dbReference>
<feature type="domain" description="BTB" evidence="1">
    <location>
        <begin position="149"/>
        <end position="214"/>
    </location>
</feature>
<accession>A0A0D8Y9G5</accession>
<keyword evidence="3" id="KW-1185">Reference proteome</keyword>
<reference evidence="3" key="2">
    <citation type="journal article" date="2016" name="Sci. Rep.">
        <title>Dictyocaulus viviparus genome, variome and transcriptome elucidate lungworm biology and support future intervention.</title>
        <authorList>
            <person name="McNulty S.N."/>
            <person name="Strube C."/>
            <person name="Rosa B.A."/>
            <person name="Martin J.C."/>
            <person name="Tyagi R."/>
            <person name="Choi Y.J."/>
            <person name="Wang Q."/>
            <person name="Hallsworth Pepin K."/>
            <person name="Zhang X."/>
            <person name="Ozersky P."/>
            <person name="Wilson R.K."/>
            <person name="Sternberg P.W."/>
            <person name="Gasser R.B."/>
            <person name="Mitreva M."/>
        </authorList>
    </citation>
    <scope>NUCLEOTIDE SEQUENCE [LARGE SCALE GENOMIC DNA]</scope>
    <source>
        <strain evidence="3">HannoverDv2000</strain>
    </source>
</reference>
<proteinExistence type="predicted"/>
<name>A0A0D8Y9G5_DICVI</name>
<protein>
    <recommendedName>
        <fullName evidence="1">BTB domain-containing protein</fullName>
    </recommendedName>
</protein>
<dbReference type="Gene3D" id="3.30.710.10">
    <property type="entry name" value="Potassium Channel Kv1.1, Chain A"/>
    <property type="match status" value="1"/>
</dbReference>
<evidence type="ECO:0000259" key="1">
    <source>
        <dbReference type="PROSITE" id="PS50097"/>
    </source>
</evidence>
<organism evidence="2 3">
    <name type="scientific">Dictyocaulus viviparus</name>
    <name type="common">Bovine lungworm</name>
    <dbReference type="NCBI Taxonomy" id="29172"/>
    <lineage>
        <taxon>Eukaryota</taxon>
        <taxon>Metazoa</taxon>
        <taxon>Ecdysozoa</taxon>
        <taxon>Nematoda</taxon>
        <taxon>Chromadorea</taxon>
        <taxon>Rhabditida</taxon>
        <taxon>Rhabditina</taxon>
        <taxon>Rhabditomorpha</taxon>
        <taxon>Strongyloidea</taxon>
        <taxon>Metastrongylidae</taxon>
        <taxon>Dictyocaulus</taxon>
    </lineage>
</organism>
<dbReference type="InterPro" id="IPR011333">
    <property type="entry name" value="SKP1/BTB/POZ_sf"/>
</dbReference>
<dbReference type="Proteomes" id="UP000053766">
    <property type="component" value="Unassembled WGS sequence"/>
</dbReference>